<dbReference type="InterPro" id="IPR040521">
    <property type="entry name" value="KDZ"/>
</dbReference>
<dbReference type="Gene3D" id="3.40.395.10">
    <property type="entry name" value="Adenoviral Proteinase, Chain A"/>
    <property type="match status" value="1"/>
</dbReference>
<keyword evidence="2" id="KW-0645">Protease</keyword>
<dbReference type="PANTHER" id="PTHR33096">
    <property type="entry name" value="CXC2 DOMAIN-CONTAINING PROTEIN"/>
    <property type="match status" value="1"/>
</dbReference>
<keyword evidence="3" id="KW-0378">Hydrolase</keyword>
<dbReference type="Pfam" id="PF02902">
    <property type="entry name" value="Peptidase_C48"/>
    <property type="match status" value="1"/>
</dbReference>
<feature type="compositionally biased region" description="Polar residues" evidence="4">
    <location>
        <begin position="349"/>
        <end position="364"/>
    </location>
</feature>
<feature type="region of interest" description="Disordered" evidence="4">
    <location>
        <begin position="1106"/>
        <end position="1148"/>
    </location>
</feature>
<dbReference type="PROSITE" id="PS50600">
    <property type="entry name" value="ULP_PROTEASE"/>
    <property type="match status" value="1"/>
</dbReference>
<evidence type="ECO:0000313" key="6">
    <source>
        <dbReference type="EMBL" id="KAL0057849.1"/>
    </source>
</evidence>
<feature type="compositionally biased region" description="Acidic residues" evidence="4">
    <location>
        <begin position="101"/>
        <end position="118"/>
    </location>
</feature>
<proteinExistence type="inferred from homology"/>
<evidence type="ECO:0000256" key="2">
    <source>
        <dbReference type="ARBA" id="ARBA00022670"/>
    </source>
</evidence>
<dbReference type="Proteomes" id="UP001437256">
    <property type="component" value="Unassembled WGS sequence"/>
</dbReference>
<accession>A0ABR2ZA40</accession>
<protein>
    <recommendedName>
        <fullName evidence="5">Ubiquitin-like protease family profile domain-containing protein</fullName>
    </recommendedName>
</protein>
<feature type="region of interest" description="Disordered" evidence="4">
    <location>
        <begin position="58"/>
        <end position="156"/>
    </location>
</feature>
<feature type="region of interest" description="Disordered" evidence="4">
    <location>
        <begin position="335"/>
        <end position="393"/>
    </location>
</feature>
<feature type="compositionally biased region" description="Polar residues" evidence="4">
    <location>
        <begin position="63"/>
        <end position="79"/>
    </location>
</feature>
<dbReference type="InterPro" id="IPR003653">
    <property type="entry name" value="Peptidase_C48_C"/>
</dbReference>
<feature type="region of interest" description="Disordered" evidence="4">
    <location>
        <begin position="1"/>
        <end position="37"/>
    </location>
</feature>
<sequence length="1475" mass="165751">MGNNRDNLKRRSPVGTTVRSPVKRYSKKNSRKVVLEGQLKRKNKLEELLDQRLGLQPVASGSRDVSNPSNDTSTDASNGLPSKPTTLELLPTPTTLPDPDIQMEMDDAGYQYPDDDEAVSPSPLPFPSGLDASTLVDNPRASTRRSPKKPEKTPEERAIQFDTEWQRLLATLEDSFINYREQTYGKYPDPSQPVIYRCKTGQCQVLESSIHAYYYDHHRSILLKHCQCQSLPQTLVVNGLFPTSPSRHLNAVSIRLLDTYQALCQRSSDAITALSGALGTIYHRYGHHTLNKTGSLVLDPLRRALGSTLQYYDSLNIRIERRLDALIEATKRILPPVEDNSPPPPRNVAPTTTNSLANPTPQRDPTTTATAPPSAAPAPSTPPNAEAPEPKPGQCHEYLQRMCPACFGGTTFGRTFNQTKHLPPDARGGDIHVALDGNLHHRHLKTGGDGQPFYESARFLTKEFIDAVGSRIAEARKGPKKPRTPTVPDEAVDACQNSYKAAKGDDETHRDQNFDENGVMALVCRHDIPLFLASIDTPAEQQKHAVALLEMLFSMIPKHATVAGLYDVGCVLDRSCQMYDLLPNDIVERLIFATSILHSYGHQWVCQIFYNPRLRTGLGLTDGEGVERLWSRLRRIIGVERRSSPSPSQRTRQIWLIDRQCDYIVTELQDDYGQWFDRRMMKNIQKKEVTALRQLERDGIPHDELRELWNQQKAAQRSRRAAKCGFSSYPSDLTIPLDAPARLKKEAAKVFELQNEIEVLEVTIATTRAMISKMAEPSAEAIALLVGMEANLRAMKKKAADLYASLNLPENHPETAGLSMEIVTLLLLARDLKINLRARVIGRLHECDRLDQAVGGVGEALGTRLHQQTWKSISRRTKSLENDIRKFNKYCVQLEALSQAQPDAPFVVPQQLPLQLSALKDMDTSDLWEDVWILRGSAPPQWLVDEKVRRGIRLVLALDRSREERERLRRETEHLLRWFTVELQALEVMARQPAYVCYQSLLRHRLDEHRLRISQWSSSIAPAAKFRERAAAVQRWLDRVSTPSAPIPHFAATTSRPQAPNITSPLQPVSNSTRSVLTTPGPHSPTHVPAPEAHYNLYSYAPSPYAPTASNHHAPNIPTPSPSSHRPVHPAPIAQPTVPTPPPCSQVNSQYRMTVDTCAPTPPAFTPASESPASTQMNQGQVYYDVDSDTGSESDLEICELQAPEALTLADVIDNSETDSDDEDEHTMAEWTVSDNLQYDPLLWAGVKQANRNIQIQGPFSAERQLRADVRTLFLRDTLTRIDKETAWLSADCVNSCSALLRHSFGGDECALISTFAMQTFLNDKRTGPATIWRLLRATKYWTKKTWIFPIHDSDRMHWIVAIVRCERKQILLFDSFADRASMSDWLPKIEMLVSCLAANAIDQGYEIELKLSEWSSRPLVLSPLQTNSYDCGVWVLWVTLATLRGYDMAHVDEGNIRIFRKYISRLTRTLPLCT</sequence>
<dbReference type="PANTHER" id="PTHR33096:SF1">
    <property type="entry name" value="CXC1-LIKE CYSTEINE CLUSTER ASSOCIATED WITH KDZ TRANSPOSASES DOMAIN-CONTAINING PROTEIN"/>
    <property type="match status" value="1"/>
</dbReference>
<feature type="region of interest" description="Disordered" evidence="4">
    <location>
        <begin position="1051"/>
        <end position="1091"/>
    </location>
</feature>
<feature type="compositionally biased region" description="Low complexity" evidence="4">
    <location>
        <begin position="80"/>
        <end position="97"/>
    </location>
</feature>
<dbReference type="SUPFAM" id="SSF54001">
    <property type="entry name" value="Cysteine proteinases"/>
    <property type="match status" value="1"/>
</dbReference>
<feature type="compositionally biased region" description="Polar residues" evidence="4">
    <location>
        <begin position="1052"/>
        <end position="1078"/>
    </location>
</feature>
<feature type="compositionally biased region" description="Basic residues" evidence="4">
    <location>
        <begin position="21"/>
        <end position="31"/>
    </location>
</feature>
<dbReference type="EMBL" id="JBBXMP010000421">
    <property type="protein sequence ID" value="KAL0057849.1"/>
    <property type="molecule type" value="Genomic_DNA"/>
</dbReference>
<comment type="similarity">
    <text evidence="1">Belongs to the peptidase C48 family.</text>
</comment>
<gene>
    <name evidence="6" type="ORF">AAF712_015499</name>
</gene>
<keyword evidence="7" id="KW-1185">Reference proteome</keyword>
<evidence type="ECO:0000313" key="7">
    <source>
        <dbReference type="Proteomes" id="UP001437256"/>
    </source>
</evidence>
<dbReference type="InterPro" id="IPR038765">
    <property type="entry name" value="Papain-like_cys_pep_sf"/>
</dbReference>
<evidence type="ECO:0000256" key="3">
    <source>
        <dbReference type="ARBA" id="ARBA00022801"/>
    </source>
</evidence>
<comment type="caution">
    <text evidence="6">The sequence shown here is derived from an EMBL/GenBank/DDBJ whole genome shotgun (WGS) entry which is preliminary data.</text>
</comment>
<evidence type="ECO:0000256" key="4">
    <source>
        <dbReference type="SAM" id="MobiDB-lite"/>
    </source>
</evidence>
<evidence type="ECO:0000256" key="1">
    <source>
        <dbReference type="ARBA" id="ARBA00005234"/>
    </source>
</evidence>
<organism evidence="6 7">
    <name type="scientific">Marasmius tenuissimus</name>
    <dbReference type="NCBI Taxonomy" id="585030"/>
    <lineage>
        <taxon>Eukaryota</taxon>
        <taxon>Fungi</taxon>
        <taxon>Dikarya</taxon>
        <taxon>Basidiomycota</taxon>
        <taxon>Agaricomycotina</taxon>
        <taxon>Agaricomycetes</taxon>
        <taxon>Agaricomycetidae</taxon>
        <taxon>Agaricales</taxon>
        <taxon>Marasmiineae</taxon>
        <taxon>Marasmiaceae</taxon>
        <taxon>Marasmius</taxon>
    </lineage>
</organism>
<name>A0ABR2ZA40_9AGAR</name>
<dbReference type="Pfam" id="PF18758">
    <property type="entry name" value="KDZ"/>
    <property type="match status" value="1"/>
</dbReference>
<evidence type="ECO:0000259" key="5">
    <source>
        <dbReference type="PROSITE" id="PS50600"/>
    </source>
</evidence>
<reference evidence="6 7" key="1">
    <citation type="submission" date="2024-05" db="EMBL/GenBank/DDBJ databases">
        <title>A draft genome resource for the thread blight pathogen Marasmius tenuissimus strain MS-2.</title>
        <authorList>
            <person name="Yulfo-Soto G.E."/>
            <person name="Baruah I.K."/>
            <person name="Amoako-Attah I."/>
            <person name="Bukari Y."/>
            <person name="Meinhardt L.W."/>
            <person name="Bailey B.A."/>
            <person name="Cohen S.P."/>
        </authorList>
    </citation>
    <scope>NUCLEOTIDE SEQUENCE [LARGE SCALE GENOMIC DNA]</scope>
    <source>
        <strain evidence="6 7">MS-2</strain>
    </source>
</reference>
<feature type="domain" description="Ubiquitin-like protease family profile" evidence="5">
    <location>
        <begin position="1271"/>
        <end position="1443"/>
    </location>
</feature>